<keyword evidence="3" id="KW-0378">Hydrolase</keyword>
<organism evidence="5 6">
    <name type="scientific">Draconibacterium orientale</name>
    <dbReference type="NCBI Taxonomy" id="1168034"/>
    <lineage>
        <taxon>Bacteria</taxon>
        <taxon>Pseudomonadati</taxon>
        <taxon>Bacteroidota</taxon>
        <taxon>Bacteroidia</taxon>
        <taxon>Marinilabiliales</taxon>
        <taxon>Prolixibacteraceae</taxon>
        <taxon>Draconibacterium</taxon>
    </lineage>
</organism>
<dbReference type="PANTHER" id="PTHR30404">
    <property type="entry name" value="N-ACETYLMURAMOYL-L-ALANINE AMIDASE"/>
    <property type="match status" value="1"/>
</dbReference>
<dbReference type="PANTHER" id="PTHR30404:SF0">
    <property type="entry name" value="N-ACETYLMURAMOYL-L-ALANINE AMIDASE AMIC"/>
    <property type="match status" value="1"/>
</dbReference>
<dbReference type="EMBL" id="CP007451">
    <property type="protein sequence ID" value="AHW60395.1"/>
    <property type="molecule type" value="Genomic_DNA"/>
</dbReference>
<dbReference type="PROSITE" id="PS51782">
    <property type="entry name" value="LYSM"/>
    <property type="match status" value="1"/>
</dbReference>
<evidence type="ECO:0000313" key="6">
    <source>
        <dbReference type="Proteomes" id="UP000023772"/>
    </source>
</evidence>
<comment type="catalytic activity">
    <reaction evidence="1">
        <text>Hydrolyzes the link between N-acetylmuramoyl residues and L-amino acid residues in certain cell-wall glycopeptides.</text>
        <dbReference type="EC" id="3.5.1.28"/>
    </reaction>
</comment>
<dbReference type="Gene3D" id="3.40.630.40">
    <property type="entry name" value="Zn-dependent exopeptidases"/>
    <property type="match status" value="1"/>
</dbReference>
<accession>A0ABM5Q999</accession>
<reference evidence="5 6" key="1">
    <citation type="submission" date="2014-03" db="EMBL/GenBank/DDBJ databases">
        <title>Complete genome sequence of a deeply braunched marine Bacteroidia bacterium Draconibacterium orientale type strain FH5T.</title>
        <authorList>
            <person name="Li X."/>
            <person name="Wang X."/>
            <person name="Xie Z."/>
            <person name="Du Z."/>
            <person name="Chen G."/>
        </authorList>
    </citation>
    <scope>NUCLEOTIDE SEQUENCE [LARGE SCALE GENOMIC DNA]</scope>
    <source>
        <strain evidence="5 6">FH5</strain>
    </source>
</reference>
<keyword evidence="6" id="KW-1185">Reference proteome</keyword>
<dbReference type="Proteomes" id="UP000023772">
    <property type="component" value="Chromosome"/>
</dbReference>
<evidence type="ECO:0000256" key="3">
    <source>
        <dbReference type="ARBA" id="ARBA00022801"/>
    </source>
</evidence>
<proteinExistence type="predicted"/>
<dbReference type="InterPro" id="IPR002508">
    <property type="entry name" value="MurNAc-LAA_cat"/>
</dbReference>
<evidence type="ECO:0000259" key="4">
    <source>
        <dbReference type="PROSITE" id="PS51782"/>
    </source>
</evidence>
<feature type="domain" description="LysM" evidence="4">
    <location>
        <begin position="45"/>
        <end position="95"/>
    </location>
</feature>
<evidence type="ECO:0000256" key="2">
    <source>
        <dbReference type="ARBA" id="ARBA00011901"/>
    </source>
</evidence>
<protein>
    <recommendedName>
        <fullName evidence="2">N-acetylmuramoyl-L-alanine amidase</fullName>
        <ecNumber evidence="2">3.5.1.28</ecNumber>
    </recommendedName>
</protein>
<sequence length="361" mass="40978">MLFKGNKIVVNMFGSNLHINSVTKILFILFLAIFLLPLNSQSQTKEVVALKGDGIYRLLTRYGLSSVEYMDDFIALNKSNLGQNNTLFAGVKYKLPDTAKLPATPAASTTPSKGTGKMVHYDIFGSKYADVEILSNDLKGAVYYLVGGHGGPDPGAVGKYNGYHVYEDEYAYDVTLRLARKLIENGATVYMITRDKNDGIRDEYSLKADKDEVCYPNLKIPLNQTKRLRQRTDAVNQLYKKHKGSFQRMIAVHVDSRSRSENIDIFFYHDKRSETGEKACKILRDTIEKKYHEHQPNRGYTGTVSNRNLYVVRSTWPTAIFIELGNMNHQRDVKRLVIPDNRQAVANWLTLGLITDYKTNK</sequence>
<name>A0ABM5Q999_9BACT</name>
<evidence type="ECO:0000256" key="1">
    <source>
        <dbReference type="ARBA" id="ARBA00001561"/>
    </source>
</evidence>
<dbReference type="InterPro" id="IPR050695">
    <property type="entry name" value="N-acetylmuramoyl_amidase_3"/>
</dbReference>
<dbReference type="EC" id="3.5.1.28" evidence="2"/>
<dbReference type="CDD" id="cd02696">
    <property type="entry name" value="MurNAc-LAA"/>
    <property type="match status" value="1"/>
</dbReference>
<dbReference type="Pfam" id="PF01520">
    <property type="entry name" value="Amidase_3"/>
    <property type="match status" value="1"/>
</dbReference>
<dbReference type="InterPro" id="IPR018392">
    <property type="entry name" value="LysM"/>
</dbReference>
<evidence type="ECO:0000313" key="5">
    <source>
        <dbReference type="EMBL" id="AHW60395.1"/>
    </source>
</evidence>
<dbReference type="SUPFAM" id="SSF53187">
    <property type="entry name" value="Zn-dependent exopeptidases"/>
    <property type="match status" value="1"/>
</dbReference>
<gene>
    <name evidence="5" type="ORF">FH5T_14185</name>
</gene>